<organism evidence="2 3">
    <name type="scientific">Pseudoclavibacter terrae</name>
    <dbReference type="NCBI Taxonomy" id="1530195"/>
    <lineage>
        <taxon>Bacteria</taxon>
        <taxon>Bacillati</taxon>
        <taxon>Actinomycetota</taxon>
        <taxon>Actinomycetes</taxon>
        <taxon>Micrococcales</taxon>
        <taxon>Microbacteriaceae</taxon>
        <taxon>Pseudoclavibacter</taxon>
    </lineage>
</organism>
<evidence type="ECO:0000256" key="1">
    <source>
        <dbReference type="SAM" id="Phobius"/>
    </source>
</evidence>
<evidence type="ECO:0000313" key="3">
    <source>
        <dbReference type="Proteomes" id="UP000490386"/>
    </source>
</evidence>
<dbReference type="RefSeq" id="WP_151423682.1">
    <property type="nucleotide sequence ID" value="NZ_CANKVH010000017.1"/>
</dbReference>
<proteinExistence type="predicted"/>
<dbReference type="EMBL" id="WBJX01000003">
    <property type="protein sequence ID" value="KAB1637469.1"/>
    <property type="molecule type" value="Genomic_DNA"/>
</dbReference>
<gene>
    <name evidence="2" type="ORF">F8O03_09550</name>
</gene>
<feature type="transmembrane region" description="Helical" evidence="1">
    <location>
        <begin position="57"/>
        <end position="79"/>
    </location>
</feature>
<accession>A0A7J5B148</accession>
<reference evidence="2 3" key="1">
    <citation type="submission" date="2019-09" db="EMBL/GenBank/DDBJ databases">
        <title>Phylogeny of genus Pseudoclavibacter and closely related genus.</title>
        <authorList>
            <person name="Li Y."/>
        </authorList>
    </citation>
    <scope>NUCLEOTIDE SEQUENCE [LARGE SCALE GENOMIC DNA]</scope>
    <source>
        <strain evidence="2 3">THG-MD12</strain>
    </source>
</reference>
<dbReference type="AlphaFoldDB" id="A0A7J5B148"/>
<name>A0A7J5B148_9MICO</name>
<dbReference type="Gene3D" id="1.20.140.150">
    <property type="match status" value="1"/>
</dbReference>
<sequence length="96" mass="10247">MTNPASSNTAAPDHPRVRLHWLAVAFFIVAPLLMLFGGLTVAGTTRATFDLAETPTMVGAVLFLVGLAMLMVACVLVGVRSAAQQQLDLLLDARRR</sequence>
<dbReference type="OrthoDB" id="5123137at2"/>
<keyword evidence="3" id="KW-1185">Reference proteome</keyword>
<evidence type="ECO:0000313" key="2">
    <source>
        <dbReference type="EMBL" id="KAB1637469.1"/>
    </source>
</evidence>
<keyword evidence="1" id="KW-0472">Membrane</keyword>
<keyword evidence="1" id="KW-0812">Transmembrane</keyword>
<comment type="caution">
    <text evidence="2">The sequence shown here is derived from an EMBL/GenBank/DDBJ whole genome shotgun (WGS) entry which is preliminary data.</text>
</comment>
<protein>
    <submittedName>
        <fullName evidence="2">Uncharacterized protein</fullName>
    </submittedName>
</protein>
<keyword evidence="1" id="KW-1133">Transmembrane helix</keyword>
<feature type="transmembrane region" description="Helical" evidence="1">
    <location>
        <begin position="21"/>
        <end position="45"/>
    </location>
</feature>
<dbReference type="Proteomes" id="UP000490386">
    <property type="component" value="Unassembled WGS sequence"/>
</dbReference>